<organism evidence="1 2">
    <name type="scientific">Photobacterium damselae subsp. damselae</name>
    <name type="common">Listonella damsela</name>
    <dbReference type="NCBI Taxonomy" id="85581"/>
    <lineage>
        <taxon>Bacteria</taxon>
        <taxon>Pseudomonadati</taxon>
        <taxon>Pseudomonadota</taxon>
        <taxon>Gammaproteobacteria</taxon>
        <taxon>Vibrionales</taxon>
        <taxon>Vibrionaceae</taxon>
        <taxon>Photobacterium</taxon>
    </lineage>
</organism>
<name>A0A850R7R5_PHODD</name>
<dbReference type="InterPro" id="IPR004322">
    <property type="entry name" value="Plasmid_replicase_bac"/>
</dbReference>
<evidence type="ECO:0000313" key="1">
    <source>
        <dbReference type="EMBL" id="NVP02911.1"/>
    </source>
</evidence>
<protein>
    <submittedName>
        <fullName evidence="1">Replication initiation protein</fullName>
    </submittedName>
</protein>
<proteinExistence type="predicted"/>
<evidence type="ECO:0000313" key="2">
    <source>
        <dbReference type="Proteomes" id="UP000533429"/>
    </source>
</evidence>
<gene>
    <name evidence="1" type="ORF">HWA77_22130</name>
</gene>
<dbReference type="AlphaFoldDB" id="A0A850R7R5"/>
<dbReference type="EMBL" id="JABXOR010001428">
    <property type="protein sequence ID" value="NVP02911.1"/>
    <property type="molecule type" value="Genomic_DNA"/>
</dbReference>
<sequence>MNISVGIKAEREKEIFYDNLMNKVNVSEDDYFQMIRSKKNCQKYAHIQYNHKSGMNYLCLDCDNDVFQTLEDKNLYPNLVALNKDNNKGHMFFRLNSFVGTTSNSRMKPQRTARLLTHALNNYLNCDKQFTGVQSKNPLNTDKYRVYSYSNDGYDFNDLFDNIPDEFIYINEPGRIIVDKKELLIVKVGERNSYLFDETRTEAYKLKNKINNYNDLHAEIERIYLSFNASIQEPLSLSEAKHSIKSITNYVFYKYTGDKKNRGIMNLAAYGHDLTLQDKQVAGANHTAKIKREATEQRIIDAIKGLQAESVKVTQKAISERSGLHRNSLRNYSELIKKLK</sequence>
<dbReference type="Gene3D" id="1.10.340.50">
    <property type="match status" value="1"/>
</dbReference>
<reference evidence="1 2" key="1">
    <citation type="submission" date="2020-06" db="EMBL/GenBank/DDBJ databases">
        <title>Photobacterium damselae subsp. damselae comparative genomics.</title>
        <authorList>
            <person name="Osorio C.R."/>
        </authorList>
    </citation>
    <scope>NUCLEOTIDE SEQUENCE [LARGE SCALE GENOMIC DNA]</scope>
    <source>
        <strain evidence="1 2">TW250/03</strain>
    </source>
</reference>
<dbReference type="Pfam" id="PF03090">
    <property type="entry name" value="Replicase"/>
    <property type="match status" value="1"/>
</dbReference>
<comment type="caution">
    <text evidence="1">The sequence shown here is derived from an EMBL/GenBank/DDBJ whole genome shotgun (WGS) entry which is preliminary data.</text>
</comment>
<dbReference type="Proteomes" id="UP000533429">
    <property type="component" value="Unassembled WGS sequence"/>
</dbReference>
<accession>A0A850R7R5</accession>